<dbReference type="GO" id="GO:0008033">
    <property type="term" value="P:tRNA processing"/>
    <property type="evidence" value="ECO:0007669"/>
    <property type="project" value="UniProtKB-KW"/>
</dbReference>
<keyword evidence="2" id="KW-0489">Methyltransferase</keyword>
<keyword evidence="3" id="KW-0285">Flavoprotein</keyword>
<dbReference type="STRING" id="28091.SAMEA3174300_01023"/>
<accession>A0A3S5A7W7</accession>
<protein>
    <submittedName>
        <fullName evidence="11">Putative oxidoreductase</fullName>
    </submittedName>
</protein>
<gene>
    <name evidence="11" type="primary">mnmC</name>
    <name evidence="11" type="ORF">NCTC12742_00343</name>
</gene>
<keyword evidence="5" id="KW-0949">S-adenosyl-L-methionine</keyword>
<evidence type="ECO:0000259" key="10">
    <source>
        <dbReference type="Pfam" id="PF01266"/>
    </source>
</evidence>
<dbReference type="EMBL" id="LR134533">
    <property type="protein sequence ID" value="VEJ49758.1"/>
    <property type="molecule type" value="Genomic_DNA"/>
</dbReference>
<proteinExistence type="predicted"/>
<evidence type="ECO:0000313" key="12">
    <source>
        <dbReference type="Proteomes" id="UP000272771"/>
    </source>
</evidence>
<evidence type="ECO:0000256" key="3">
    <source>
        <dbReference type="ARBA" id="ARBA00022630"/>
    </source>
</evidence>
<sequence>MTYLAWNGIPPLTDLVKTYRQHPAPQYWIICLQNDTFPTWRPSENPNATETLLHQNLIKQQQCLQFNSANVFENILPGVYLWILPPAHAGRIHEYFPTTPVWQNEPVAQSLPEPQKPWFDIPRPRQPEHVLIIGAGIAGASTAYELAKHGVSVTVIESGKPAQAASGNHQGLLYTKISPHDTEQTELLLSGYGYTRRLLQHILPDQNGWGGNGILHLDYSEEESLRNHTLGQQTRHRHLYRHLSAHEAGEISGIPLRHSALYWPQGVWLNPERLIQALLDHPLIKVSTHNPLVSCGHDGKNWLAHTAKHTIRGSHIVYCTGAQSKQMPDPNVSLLPFRQIRGQTDLLPENSFSRQLKCAISANGYISPAWRGYHCFGATFVQHSQDTTWQPSDLQTNIDQLNMLNAAFTDNPQLFSDGLSHIGHAALRCDSADHLPIVGPLADISEMQQTYAKLALDKNYRLTTPCPYLPDAYINTAHGTRGLTTAPICSAMIAAHILGLPQPLSQRIRTAIHPNRTIIRAIARQKPLLQK</sequence>
<evidence type="ECO:0000313" key="11">
    <source>
        <dbReference type="EMBL" id="VEJ49758.1"/>
    </source>
</evidence>
<dbReference type="GO" id="GO:0016645">
    <property type="term" value="F:oxidoreductase activity, acting on the CH-NH group of donors"/>
    <property type="evidence" value="ECO:0007669"/>
    <property type="project" value="InterPro"/>
</dbReference>
<keyword evidence="12" id="KW-1185">Reference proteome</keyword>
<organism evidence="11 12">
    <name type="scientific">Neisseria weaveri</name>
    <dbReference type="NCBI Taxonomy" id="28091"/>
    <lineage>
        <taxon>Bacteria</taxon>
        <taxon>Pseudomonadati</taxon>
        <taxon>Pseudomonadota</taxon>
        <taxon>Betaproteobacteria</taxon>
        <taxon>Neisseriales</taxon>
        <taxon>Neisseriaceae</taxon>
        <taxon>Neisseria</taxon>
    </lineage>
</organism>
<dbReference type="Gene3D" id="3.50.50.60">
    <property type="entry name" value="FAD/NAD(P)-binding domain"/>
    <property type="match status" value="1"/>
</dbReference>
<evidence type="ECO:0000256" key="7">
    <source>
        <dbReference type="ARBA" id="ARBA00022827"/>
    </source>
</evidence>
<evidence type="ECO:0000256" key="9">
    <source>
        <dbReference type="ARBA" id="ARBA00023268"/>
    </source>
</evidence>
<dbReference type="Pfam" id="PF01266">
    <property type="entry name" value="DAO"/>
    <property type="match status" value="1"/>
</dbReference>
<evidence type="ECO:0000256" key="5">
    <source>
        <dbReference type="ARBA" id="ARBA00022691"/>
    </source>
</evidence>
<keyword evidence="9" id="KW-0511">Multifunctional enzyme</keyword>
<dbReference type="PANTHER" id="PTHR13847">
    <property type="entry name" value="SARCOSINE DEHYDROGENASE-RELATED"/>
    <property type="match status" value="1"/>
</dbReference>
<evidence type="ECO:0000256" key="4">
    <source>
        <dbReference type="ARBA" id="ARBA00022679"/>
    </source>
</evidence>
<dbReference type="RefSeq" id="WP_193777295.1">
    <property type="nucleotide sequence ID" value="NZ_CAUJRG010000006.1"/>
</dbReference>
<evidence type="ECO:0000256" key="6">
    <source>
        <dbReference type="ARBA" id="ARBA00022694"/>
    </source>
</evidence>
<evidence type="ECO:0000256" key="2">
    <source>
        <dbReference type="ARBA" id="ARBA00022603"/>
    </source>
</evidence>
<feature type="domain" description="FAD dependent oxidoreductase" evidence="10">
    <location>
        <begin position="130"/>
        <end position="495"/>
    </location>
</feature>
<evidence type="ECO:0000256" key="1">
    <source>
        <dbReference type="ARBA" id="ARBA00022490"/>
    </source>
</evidence>
<dbReference type="GO" id="GO:0008168">
    <property type="term" value="F:methyltransferase activity"/>
    <property type="evidence" value="ECO:0007669"/>
    <property type="project" value="UniProtKB-KW"/>
</dbReference>
<keyword evidence="1" id="KW-0963">Cytoplasm</keyword>
<evidence type="ECO:0000256" key="8">
    <source>
        <dbReference type="ARBA" id="ARBA00023002"/>
    </source>
</evidence>
<dbReference type="InterPro" id="IPR017610">
    <property type="entry name" value="tRNA_S-uridine_synth_MnmC_C"/>
</dbReference>
<dbReference type="SUPFAM" id="SSF51905">
    <property type="entry name" value="FAD/NAD(P)-binding domain"/>
    <property type="match status" value="1"/>
</dbReference>
<dbReference type="GO" id="GO:0032259">
    <property type="term" value="P:methylation"/>
    <property type="evidence" value="ECO:0007669"/>
    <property type="project" value="UniProtKB-KW"/>
</dbReference>
<dbReference type="PANTHER" id="PTHR13847:SF283">
    <property type="entry name" value="TRNA 5-METHYLAMINOMETHYL-2-THIOURIDINE BIOSYNTHESIS BIFUNCTIONAL PROTEIN MNMC"/>
    <property type="match status" value="1"/>
</dbReference>
<keyword evidence="7" id="KW-0274">FAD</keyword>
<dbReference type="InterPro" id="IPR006076">
    <property type="entry name" value="FAD-dep_OxRdtase"/>
</dbReference>
<keyword evidence="6" id="KW-0819">tRNA processing</keyword>
<keyword evidence="8" id="KW-0560">Oxidoreductase</keyword>
<dbReference type="NCBIfam" id="TIGR03197">
    <property type="entry name" value="MnmC_Cterm"/>
    <property type="match status" value="1"/>
</dbReference>
<keyword evidence="4" id="KW-0808">Transferase</keyword>
<dbReference type="GO" id="GO:0005737">
    <property type="term" value="C:cytoplasm"/>
    <property type="evidence" value="ECO:0007669"/>
    <property type="project" value="TreeGrafter"/>
</dbReference>
<dbReference type="Proteomes" id="UP000272771">
    <property type="component" value="Chromosome"/>
</dbReference>
<name>A0A3S5A7W7_9NEIS</name>
<dbReference type="AlphaFoldDB" id="A0A3S5A7W7"/>
<dbReference type="Gene3D" id="3.30.9.10">
    <property type="entry name" value="D-Amino Acid Oxidase, subunit A, domain 2"/>
    <property type="match status" value="1"/>
</dbReference>
<reference evidence="11 12" key="1">
    <citation type="submission" date="2018-12" db="EMBL/GenBank/DDBJ databases">
        <authorList>
            <consortium name="Pathogen Informatics"/>
        </authorList>
    </citation>
    <scope>NUCLEOTIDE SEQUENCE [LARGE SCALE GENOMIC DNA]</scope>
    <source>
        <strain evidence="11 12">NCTC12742</strain>
    </source>
</reference>
<dbReference type="InterPro" id="IPR036188">
    <property type="entry name" value="FAD/NAD-bd_sf"/>
</dbReference>
<dbReference type="PRINTS" id="PR00420">
    <property type="entry name" value="RNGMNOXGNASE"/>
</dbReference>